<dbReference type="RefSeq" id="WP_024267639.1">
    <property type="nucleotide sequence ID" value="NC_023035.1"/>
</dbReference>
<accession>V5WGG7</accession>
<dbReference type="InterPro" id="IPR035980">
    <property type="entry name" value="Ribosomal_bS6_sf"/>
</dbReference>
<evidence type="ECO:0000256" key="7">
    <source>
        <dbReference type="HAMAP-Rule" id="MF_00360"/>
    </source>
</evidence>
<dbReference type="CDD" id="cd00473">
    <property type="entry name" value="bS6"/>
    <property type="match status" value="1"/>
</dbReference>
<dbReference type="InterPro" id="IPR000529">
    <property type="entry name" value="Ribosomal_bS6"/>
</dbReference>
<dbReference type="GO" id="GO:1990904">
    <property type="term" value="C:ribonucleoprotein complex"/>
    <property type="evidence" value="ECO:0007669"/>
    <property type="project" value="UniProtKB-KW"/>
</dbReference>
<keyword evidence="4 7" id="KW-0687">Ribonucleoprotein</keyword>
<dbReference type="PANTHER" id="PTHR21011:SF1">
    <property type="entry name" value="SMALL RIBOSOMAL SUBUNIT PROTEIN BS6M"/>
    <property type="match status" value="1"/>
</dbReference>
<dbReference type="InterPro" id="IPR014717">
    <property type="entry name" value="Transl_elong_EF1B/ribsomal_bS6"/>
</dbReference>
<evidence type="ECO:0000313" key="9">
    <source>
        <dbReference type="Proteomes" id="UP000018680"/>
    </source>
</evidence>
<comment type="similarity">
    <text evidence="1 7">Belongs to the bacterial ribosomal protein bS6 family.</text>
</comment>
<dbReference type="HAMAP" id="MF_00360">
    <property type="entry name" value="Ribosomal_bS6"/>
    <property type="match status" value="1"/>
</dbReference>
<dbReference type="GO" id="GO:0005840">
    <property type="term" value="C:ribosome"/>
    <property type="evidence" value="ECO:0007669"/>
    <property type="project" value="UniProtKB-KW"/>
</dbReference>
<reference evidence="8 9" key="1">
    <citation type="journal article" date="2015" name="Stand. Genomic Sci.">
        <title>Complete genome sequence and description of Salinispira pacifica gen. nov., sp. nov., a novel spirochaete isolated form a hypersaline microbial mat.</title>
        <authorList>
            <person name="Ben Hania W."/>
            <person name="Joseph M."/>
            <person name="Schumann P."/>
            <person name="Bunk B."/>
            <person name="Fiebig A."/>
            <person name="Sproer C."/>
            <person name="Klenk H.P."/>
            <person name="Fardeau M.L."/>
            <person name="Spring S."/>
        </authorList>
    </citation>
    <scope>NUCLEOTIDE SEQUENCE [LARGE SCALE GENOMIC DNA]</scope>
    <source>
        <strain evidence="8 9">L21-RPul-D2</strain>
    </source>
</reference>
<dbReference type="Gene3D" id="3.30.70.60">
    <property type="match status" value="1"/>
</dbReference>
<evidence type="ECO:0000256" key="2">
    <source>
        <dbReference type="ARBA" id="ARBA00022884"/>
    </source>
</evidence>
<evidence type="ECO:0000256" key="1">
    <source>
        <dbReference type="ARBA" id="ARBA00009512"/>
    </source>
</evidence>
<dbReference type="OrthoDB" id="9812702at2"/>
<dbReference type="eggNOG" id="COG0360">
    <property type="taxonomic scope" value="Bacteria"/>
</dbReference>
<evidence type="ECO:0000256" key="4">
    <source>
        <dbReference type="ARBA" id="ARBA00023274"/>
    </source>
</evidence>
<comment type="function">
    <text evidence="5 7">Binds together with bS18 to 16S ribosomal RNA.</text>
</comment>
<evidence type="ECO:0000256" key="3">
    <source>
        <dbReference type="ARBA" id="ARBA00022980"/>
    </source>
</evidence>
<evidence type="ECO:0000256" key="6">
    <source>
        <dbReference type="ARBA" id="ARBA00035294"/>
    </source>
</evidence>
<dbReference type="GO" id="GO:0003735">
    <property type="term" value="F:structural constituent of ribosome"/>
    <property type="evidence" value="ECO:0007669"/>
    <property type="project" value="InterPro"/>
</dbReference>
<protein>
    <recommendedName>
        <fullName evidence="6 7">Small ribosomal subunit protein bS6</fullName>
    </recommendedName>
</protein>
<dbReference type="EMBL" id="CP006939">
    <property type="protein sequence ID" value="AHC14715.1"/>
    <property type="molecule type" value="Genomic_DNA"/>
</dbReference>
<dbReference type="NCBIfam" id="TIGR00166">
    <property type="entry name" value="S6"/>
    <property type="match status" value="1"/>
</dbReference>
<dbReference type="Proteomes" id="UP000018680">
    <property type="component" value="Chromosome"/>
</dbReference>
<dbReference type="GO" id="GO:0006412">
    <property type="term" value="P:translation"/>
    <property type="evidence" value="ECO:0007669"/>
    <property type="project" value="UniProtKB-UniRule"/>
</dbReference>
<evidence type="ECO:0000313" key="8">
    <source>
        <dbReference type="EMBL" id="AHC14715.1"/>
    </source>
</evidence>
<sequence length="93" mass="10941">MRTYEAACVFKAEEEKYQASREEVLKVLKELGAESIKEHDMAVRTLAYQIEGELQAHYLVFEFKMDPASAHQIEDRVKYFDDLLRILVTRQDD</sequence>
<name>V5WGG7_9SPIO</name>
<gene>
    <name evidence="7" type="primary">rpsF</name>
    <name evidence="8" type="ORF">L21SP2_1316</name>
</gene>
<keyword evidence="3 7" id="KW-0689">Ribosomal protein</keyword>
<dbReference type="PANTHER" id="PTHR21011">
    <property type="entry name" value="MITOCHONDRIAL 28S RIBOSOMAL PROTEIN S6"/>
    <property type="match status" value="1"/>
</dbReference>
<dbReference type="STRING" id="1307761.L21SP2_1316"/>
<dbReference type="AlphaFoldDB" id="V5WGG7"/>
<dbReference type="KEGG" id="slr:L21SP2_1316"/>
<dbReference type="InterPro" id="IPR020814">
    <property type="entry name" value="Ribosomal_S6_plastid/chlpt"/>
</dbReference>
<dbReference type="HOGENOM" id="CLU_113441_5_1_12"/>
<proteinExistence type="inferred from homology"/>
<organism evidence="8 9">
    <name type="scientific">Salinispira pacifica</name>
    <dbReference type="NCBI Taxonomy" id="1307761"/>
    <lineage>
        <taxon>Bacteria</taxon>
        <taxon>Pseudomonadati</taxon>
        <taxon>Spirochaetota</taxon>
        <taxon>Spirochaetia</taxon>
        <taxon>Spirochaetales</taxon>
        <taxon>Spirochaetaceae</taxon>
        <taxon>Salinispira</taxon>
    </lineage>
</organism>
<dbReference type="GO" id="GO:0005737">
    <property type="term" value="C:cytoplasm"/>
    <property type="evidence" value="ECO:0007669"/>
    <property type="project" value="UniProtKB-ARBA"/>
</dbReference>
<dbReference type="SUPFAM" id="SSF54995">
    <property type="entry name" value="Ribosomal protein S6"/>
    <property type="match status" value="1"/>
</dbReference>
<keyword evidence="2 7" id="KW-0694">RNA-binding</keyword>
<dbReference type="GO" id="GO:0070181">
    <property type="term" value="F:small ribosomal subunit rRNA binding"/>
    <property type="evidence" value="ECO:0007669"/>
    <property type="project" value="TreeGrafter"/>
</dbReference>
<keyword evidence="7" id="KW-0699">rRNA-binding</keyword>
<keyword evidence="9" id="KW-1185">Reference proteome</keyword>
<evidence type="ECO:0000256" key="5">
    <source>
        <dbReference type="ARBA" id="ARBA00035104"/>
    </source>
</evidence>
<dbReference type="Pfam" id="PF01250">
    <property type="entry name" value="Ribosomal_S6"/>
    <property type="match status" value="1"/>
</dbReference>